<evidence type="ECO:0000313" key="3">
    <source>
        <dbReference type="WBParaSite" id="ACRNAN_Path_819.g3114.t1"/>
    </source>
</evidence>
<proteinExistence type="predicted"/>
<keyword evidence="1" id="KW-0472">Membrane</keyword>
<dbReference type="AlphaFoldDB" id="A0A914CBV3"/>
<feature type="transmembrane region" description="Helical" evidence="1">
    <location>
        <begin position="21"/>
        <end position="39"/>
    </location>
</feature>
<sequence length="142" mass="16723">MIKTNRKGFPYRKPLYTNMPMILTITILTLVSSWVTIYPQQFVISFLSYDPIPYFVDRLFYAMLGVLSGIVSYMMEHFIVDELLLGVIEKRNRQNFKNNVNNSKYEKIIYSIAESLSWLSSDSIDLRNKVNFKNQEDIVARF</sequence>
<name>A0A914CBV3_9BILA</name>
<feature type="transmembrane region" description="Helical" evidence="1">
    <location>
        <begin position="59"/>
        <end position="88"/>
    </location>
</feature>
<protein>
    <submittedName>
        <fullName evidence="3">Uncharacterized protein</fullName>
    </submittedName>
</protein>
<reference evidence="3" key="1">
    <citation type="submission" date="2022-11" db="UniProtKB">
        <authorList>
            <consortium name="WormBaseParasite"/>
        </authorList>
    </citation>
    <scope>IDENTIFICATION</scope>
</reference>
<keyword evidence="1" id="KW-0812">Transmembrane</keyword>
<organism evidence="2 3">
    <name type="scientific">Acrobeloides nanus</name>
    <dbReference type="NCBI Taxonomy" id="290746"/>
    <lineage>
        <taxon>Eukaryota</taxon>
        <taxon>Metazoa</taxon>
        <taxon>Ecdysozoa</taxon>
        <taxon>Nematoda</taxon>
        <taxon>Chromadorea</taxon>
        <taxon>Rhabditida</taxon>
        <taxon>Tylenchina</taxon>
        <taxon>Cephalobomorpha</taxon>
        <taxon>Cephaloboidea</taxon>
        <taxon>Cephalobidae</taxon>
        <taxon>Acrobeloides</taxon>
    </lineage>
</organism>
<evidence type="ECO:0000256" key="1">
    <source>
        <dbReference type="SAM" id="Phobius"/>
    </source>
</evidence>
<accession>A0A914CBV3</accession>
<keyword evidence="2" id="KW-1185">Reference proteome</keyword>
<dbReference type="WBParaSite" id="ACRNAN_Path_819.g3114.t1">
    <property type="protein sequence ID" value="ACRNAN_Path_819.g3114.t1"/>
    <property type="gene ID" value="ACRNAN_Path_819.g3114"/>
</dbReference>
<dbReference type="Proteomes" id="UP000887540">
    <property type="component" value="Unplaced"/>
</dbReference>
<keyword evidence="1" id="KW-1133">Transmembrane helix</keyword>
<evidence type="ECO:0000313" key="2">
    <source>
        <dbReference type="Proteomes" id="UP000887540"/>
    </source>
</evidence>